<dbReference type="Proteomes" id="UP000494165">
    <property type="component" value="Unassembled WGS sequence"/>
</dbReference>
<sequence>MSYKDDILQPLKSADIPKLMNVLMTDLPNSSWIYNWIKTQLDWLKELKWVRVLVLCPRGDWTTGTVIALNVGLANNGKVFGAIYSIETDGVLLKKCLIESEMIPWRAMSDYVTVSEGHANIYLDALKVKGLQVIHHAICAIAYMPPDDAKTVVVPELPAGARIAPLDVDRDLDTVWDNWPHFPPDFKPVLQMMIRFNPSFGIFVTCEDGREELASMIVQASTVGMGILQTLSKHRRKGFAHILLAHVTKNMGQAGIGSMAHIIATQNTSIVMFKKVGYKFIGQSMWVKINN</sequence>
<dbReference type="InterPro" id="IPR053225">
    <property type="entry name" value="Acyl-CoA_N-acyltransferase"/>
</dbReference>
<dbReference type="OrthoDB" id="61870at2759"/>
<keyword evidence="3" id="KW-1185">Reference proteome</keyword>
<dbReference type="AlphaFoldDB" id="A0A8S1C0A5"/>
<dbReference type="PROSITE" id="PS51186">
    <property type="entry name" value="GNAT"/>
    <property type="match status" value="1"/>
</dbReference>
<proteinExistence type="predicted"/>
<evidence type="ECO:0000313" key="3">
    <source>
        <dbReference type="Proteomes" id="UP000494165"/>
    </source>
</evidence>
<dbReference type="InterPro" id="IPR000182">
    <property type="entry name" value="GNAT_dom"/>
</dbReference>
<dbReference type="PANTHER" id="PTHR20958:SF6">
    <property type="entry name" value="GLYCINE N-ACYLTRANSFERASE-LIKE PROTEIN"/>
    <property type="match status" value="1"/>
</dbReference>
<evidence type="ECO:0000313" key="2">
    <source>
        <dbReference type="EMBL" id="CAB3364288.1"/>
    </source>
</evidence>
<name>A0A8S1C0A5_9INSE</name>
<dbReference type="Pfam" id="PF08445">
    <property type="entry name" value="FR47"/>
    <property type="match status" value="1"/>
</dbReference>
<reference evidence="2 3" key="1">
    <citation type="submission" date="2020-04" db="EMBL/GenBank/DDBJ databases">
        <authorList>
            <person name="Alioto T."/>
            <person name="Alioto T."/>
            <person name="Gomez Garrido J."/>
        </authorList>
    </citation>
    <scope>NUCLEOTIDE SEQUENCE [LARGE SCALE GENOMIC DNA]</scope>
</reference>
<feature type="domain" description="N-acetyltransferase" evidence="1">
    <location>
        <begin position="161"/>
        <end position="291"/>
    </location>
</feature>
<dbReference type="SUPFAM" id="SSF55729">
    <property type="entry name" value="Acyl-CoA N-acyltransferases (Nat)"/>
    <property type="match status" value="1"/>
</dbReference>
<dbReference type="PANTHER" id="PTHR20958">
    <property type="entry name" value="GLYCINE N-ACYLTRANSFERASE-LIKE PROTEIN"/>
    <property type="match status" value="1"/>
</dbReference>
<accession>A0A8S1C0A5</accession>
<dbReference type="Gene3D" id="3.40.630.30">
    <property type="match status" value="2"/>
</dbReference>
<gene>
    <name evidence="2" type="ORF">CLODIP_2_CD14507</name>
</gene>
<evidence type="ECO:0000259" key="1">
    <source>
        <dbReference type="PROSITE" id="PS51186"/>
    </source>
</evidence>
<dbReference type="EMBL" id="CADEPI010000015">
    <property type="protein sequence ID" value="CAB3364288.1"/>
    <property type="molecule type" value="Genomic_DNA"/>
</dbReference>
<dbReference type="InterPro" id="IPR013653">
    <property type="entry name" value="GCN5-like_dom"/>
</dbReference>
<comment type="caution">
    <text evidence="2">The sequence shown here is derived from an EMBL/GenBank/DDBJ whole genome shotgun (WGS) entry which is preliminary data.</text>
</comment>
<organism evidence="2 3">
    <name type="scientific">Cloeon dipterum</name>
    <dbReference type="NCBI Taxonomy" id="197152"/>
    <lineage>
        <taxon>Eukaryota</taxon>
        <taxon>Metazoa</taxon>
        <taxon>Ecdysozoa</taxon>
        <taxon>Arthropoda</taxon>
        <taxon>Hexapoda</taxon>
        <taxon>Insecta</taxon>
        <taxon>Pterygota</taxon>
        <taxon>Palaeoptera</taxon>
        <taxon>Ephemeroptera</taxon>
        <taxon>Pisciforma</taxon>
        <taxon>Baetidae</taxon>
        <taxon>Cloeon</taxon>
    </lineage>
</organism>
<dbReference type="GO" id="GO:0016747">
    <property type="term" value="F:acyltransferase activity, transferring groups other than amino-acyl groups"/>
    <property type="evidence" value="ECO:0007669"/>
    <property type="project" value="InterPro"/>
</dbReference>
<protein>
    <recommendedName>
        <fullName evidence="1">N-acetyltransferase domain-containing protein</fullName>
    </recommendedName>
</protein>
<dbReference type="InterPro" id="IPR016181">
    <property type="entry name" value="Acyl_CoA_acyltransferase"/>
</dbReference>